<dbReference type="PROSITE" id="PS51447">
    <property type="entry name" value="FDX_ACB"/>
    <property type="match status" value="1"/>
</dbReference>
<dbReference type="PROSITE" id="PS51483">
    <property type="entry name" value="B5"/>
    <property type="match status" value="1"/>
</dbReference>
<comment type="cofactor">
    <cofactor evidence="15">
        <name>Mg(2+)</name>
        <dbReference type="ChEBI" id="CHEBI:18420"/>
    </cofactor>
    <text evidence="15">Binds 2 magnesium ions per tetramer.</text>
</comment>
<feature type="binding site" evidence="15">
    <location>
        <position position="465"/>
    </location>
    <ligand>
        <name>Mg(2+)</name>
        <dbReference type="ChEBI" id="CHEBI:18420"/>
        <note>shared with alpha subunit</note>
    </ligand>
</feature>
<dbReference type="SUPFAM" id="SSF55681">
    <property type="entry name" value="Class II aaRS and biotin synthetases"/>
    <property type="match status" value="1"/>
</dbReference>
<dbReference type="InterPro" id="IPR033714">
    <property type="entry name" value="tRNA_bind_bactPheRS"/>
</dbReference>
<dbReference type="SMART" id="SM00896">
    <property type="entry name" value="FDX-ACB"/>
    <property type="match status" value="1"/>
</dbReference>
<evidence type="ECO:0000256" key="1">
    <source>
        <dbReference type="ARBA" id="ARBA00004496"/>
    </source>
</evidence>
<dbReference type="Gene3D" id="2.40.50.140">
    <property type="entry name" value="Nucleic acid-binding proteins"/>
    <property type="match status" value="1"/>
</dbReference>
<comment type="subcellular location">
    <subcellularLocation>
        <location evidence="1 15">Cytoplasm</location>
    </subcellularLocation>
</comment>
<dbReference type="Gene3D" id="3.30.930.10">
    <property type="entry name" value="Bira Bifunctional Protein, Domain 2"/>
    <property type="match status" value="1"/>
</dbReference>
<evidence type="ECO:0000256" key="13">
    <source>
        <dbReference type="ARBA" id="ARBA00023146"/>
    </source>
</evidence>
<evidence type="ECO:0000313" key="21">
    <source>
        <dbReference type="Proteomes" id="UP000006055"/>
    </source>
</evidence>
<feature type="binding site" evidence="15">
    <location>
        <position position="466"/>
    </location>
    <ligand>
        <name>Mg(2+)</name>
        <dbReference type="ChEBI" id="CHEBI:18420"/>
        <note>shared with alpha subunit</note>
    </ligand>
</feature>
<dbReference type="InterPro" id="IPR036690">
    <property type="entry name" value="Fdx_antiC-bd_sf"/>
</dbReference>
<dbReference type="EC" id="6.1.1.20" evidence="15"/>
<sequence length="799" mass="87800">MLVSFKWLKEFVDFDLSPERIADLLTMGGIEVEGIKPVGQGLEGILTARIVHIEKHPHADKLSLADIELGQKTVRVVCGAPNIAVDQTVPYAGPGVVLPSGLEIVEREIKGVSSPGMLCSEKELGLGEDASGILVFDGEVSSGVPLPQAFPYIEDCILETSVTPNRGDCLSILGTAREVAALLGVPWRIPEFDLDESSVPIGTKASIEVPDTDLCPRYVARLIEGIKIGPSPFEVRLRLARSGVRAISNVVDATNLILLECGQPLHAFDFSLLEDGKIVVKRCDPGETFTTLDGAERKLPENALMIRDGKRSVALAGIMGGLNSEINDTTSTVLIESACFERFGIRRTAKALGMSTEASYRFERGIDPDGTLWAAHRVTHLIQKLAGGTVLSGYLDVYPVPISRPPVCVGVAKTNSLLGTDLDGISMADYLKRLGIGIENATEESLTALPPSWRWDLEREVDMAEEVARVFGFQNIPLTLAATQSSADLTRENHRKIQTTKSLMNASGYSEVITMSFVSRQAGTEFVQDSSSELALINPLTEDAVVMRTSLIPGLLSVAKRNINFRWEDLKIYECGKTFTSVPGRELPREDLRLAGLATGSRYPDLWNMPRNETVDFYDVKGALENLLDGLSVHDVQFTPSKVSFMHPGKSADLMLDGCNIGYVGELSPIKAREHGFEIGIYMFEILLEPLFVQMRKERLFTPLPRYPFIERDLSFIVEEKVSGDVIKRLISRLGHDIIASVVLFDLYKGESIPEGYQSMAFRVRYQSEDRTLTDEDVQEVHSRIADALKNEVGAAMRE</sequence>
<evidence type="ECO:0000256" key="11">
    <source>
        <dbReference type="ARBA" id="ARBA00022884"/>
    </source>
</evidence>
<proteinExistence type="inferred from homology"/>
<keyword evidence="7 15" id="KW-0479">Metal-binding</keyword>
<comment type="similarity">
    <text evidence="2 15">Belongs to the phenylalanyl-tRNA synthetase beta subunit family. Type 1 subfamily.</text>
</comment>
<dbReference type="InterPro" id="IPR005121">
    <property type="entry name" value="Fdx_antiC-bd"/>
</dbReference>
<dbReference type="CDD" id="cd02796">
    <property type="entry name" value="tRNA_bind_bactPheRS"/>
    <property type="match status" value="1"/>
</dbReference>
<evidence type="ECO:0000256" key="14">
    <source>
        <dbReference type="ARBA" id="ARBA00049255"/>
    </source>
</evidence>
<name>I4CA99_DESTA</name>
<dbReference type="Pfam" id="PF03147">
    <property type="entry name" value="FDX-ACB"/>
    <property type="match status" value="1"/>
</dbReference>
<dbReference type="GO" id="GO:0009328">
    <property type="term" value="C:phenylalanine-tRNA ligase complex"/>
    <property type="evidence" value="ECO:0007669"/>
    <property type="project" value="TreeGrafter"/>
</dbReference>
<feature type="domain" description="FDX-ACB" evidence="18">
    <location>
        <begin position="705"/>
        <end position="798"/>
    </location>
</feature>
<dbReference type="Pfam" id="PF03483">
    <property type="entry name" value="B3_4"/>
    <property type="match status" value="1"/>
</dbReference>
<dbReference type="InterPro" id="IPR020825">
    <property type="entry name" value="Phe-tRNA_synthase-like_B3/B4"/>
</dbReference>
<evidence type="ECO:0000256" key="4">
    <source>
        <dbReference type="ARBA" id="ARBA00022490"/>
    </source>
</evidence>
<feature type="domain" description="TRNA-binding" evidence="17">
    <location>
        <begin position="39"/>
        <end position="147"/>
    </location>
</feature>
<keyword evidence="12 15" id="KW-0648">Protein biosynthesis</keyword>
<evidence type="ECO:0000256" key="16">
    <source>
        <dbReference type="PROSITE-ProRule" id="PRU00209"/>
    </source>
</evidence>
<evidence type="ECO:0000259" key="19">
    <source>
        <dbReference type="PROSITE" id="PS51483"/>
    </source>
</evidence>
<dbReference type="GO" id="GO:0004826">
    <property type="term" value="F:phenylalanine-tRNA ligase activity"/>
    <property type="evidence" value="ECO:0007669"/>
    <property type="project" value="UniProtKB-UniRule"/>
</dbReference>
<dbReference type="OrthoDB" id="9805455at2"/>
<dbReference type="STRING" id="706587.Desti_3848"/>
<dbReference type="SUPFAM" id="SSF56037">
    <property type="entry name" value="PheT/TilS domain"/>
    <property type="match status" value="1"/>
</dbReference>
<dbReference type="Gene3D" id="3.50.40.10">
    <property type="entry name" value="Phenylalanyl-trna Synthetase, Chain B, domain 3"/>
    <property type="match status" value="1"/>
</dbReference>
<evidence type="ECO:0000256" key="7">
    <source>
        <dbReference type="ARBA" id="ARBA00022723"/>
    </source>
</evidence>
<dbReference type="RefSeq" id="WP_014811616.1">
    <property type="nucleotide sequence ID" value="NC_018025.1"/>
</dbReference>
<dbReference type="SUPFAM" id="SSF46955">
    <property type="entry name" value="Putative DNA-binding domain"/>
    <property type="match status" value="1"/>
</dbReference>
<dbReference type="SUPFAM" id="SSF50249">
    <property type="entry name" value="Nucleic acid-binding proteins"/>
    <property type="match status" value="1"/>
</dbReference>
<dbReference type="InterPro" id="IPR005146">
    <property type="entry name" value="B3/B4_tRNA-bd"/>
</dbReference>
<dbReference type="InterPro" id="IPR041616">
    <property type="entry name" value="PheRS_beta_core"/>
</dbReference>
<keyword evidence="13 15" id="KW-0030">Aminoacyl-tRNA synthetase</keyword>
<dbReference type="FunFam" id="3.30.70.380:FF:000001">
    <property type="entry name" value="Phenylalanine--tRNA ligase beta subunit"/>
    <property type="match status" value="1"/>
</dbReference>
<keyword evidence="5 16" id="KW-0820">tRNA-binding</keyword>
<accession>I4CA99</accession>
<dbReference type="eggNOG" id="COG0072">
    <property type="taxonomic scope" value="Bacteria"/>
</dbReference>
<dbReference type="InterPro" id="IPR009061">
    <property type="entry name" value="DNA-bd_dom_put_sf"/>
</dbReference>
<comment type="catalytic activity">
    <reaction evidence="14 15">
        <text>tRNA(Phe) + L-phenylalanine + ATP = L-phenylalanyl-tRNA(Phe) + AMP + diphosphate + H(+)</text>
        <dbReference type="Rhea" id="RHEA:19413"/>
        <dbReference type="Rhea" id="RHEA-COMP:9668"/>
        <dbReference type="Rhea" id="RHEA-COMP:9699"/>
        <dbReference type="ChEBI" id="CHEBI:15378"/>
        <dbReference type="ChEBI" id="CHEBI:30616"/>
        <dbReference type="ChEBI" id="CHEBI:33019"/>
        <dbReference type="ChEBI" id="CHEBI:58095"/>
        <dbReference type="ChEBI" id="CHEBI:78442"/>
        <dbReference type="ChEBI" id="CHEBI:78531"/>
        <dbReference type="ChEBI" id="CHEBI:456215"/>
        <dbReference type="EC" id="6.1.1.20"/>
    </reaction>
</comment>
<dbReference type="InterPro" id="IPR045060">
    <property type="entry name" value="Phe-tRNA-ligase_IIc_bsu"/>
</dbReference>
<dbReference type="PANTHER" id="PTHR10947:SF0">
    <property type="entry name" value="PHENYLALANINE--TRNA LIGASE BETA SUBUNIT"/>
    <property type="match status" value="1"/>
</dbReference>
<evidence type="ECO:0000256" key="8">
    <source>
        <dbReference type="ARBA" id="ARBA00022741"/>
    </source>
</evidence>
<dbReference type="PANTHER" id="PTHR10947">
    <property type="entry name" value="PHENYLALANYL-TRNA SYNTHETASE BETA CHAIN AND LEUCINE-RICH REPEAT-CONTAINING PROTEIN 47"/>
    <property type="match status" value="1"/>
</dbReference>
<dbReference type="SUPFAM" id="SSF54991">
    <property type="entry name" value="Anticodon-binding domain of PheRS"/>
    <property type="match status" value="1"/>
</dbReference>
<dbReference type="Gene3D" id="3.30.70.380">
    <property type="entry name" value="Ferrodoxin-fold anticodon-binding domain"/>
    <property type="match status" value="1"/>
</dbReference>
<dbReference type="Pfam" id="PF17759">
    <property type="entry name" value="tRNA_synthFbeta"/>
    <property type="match status" value="1"/>
</dbReference>
<evidence type="ECO:0000256" key="12">
    <source>
        <dbReference type="ARBA" id="ARBA00022917"/>
    </source>
</evidence>
<dbReference type="GO" id="GO:0000287">
    <property type="term" value="F:magnesium ion binding"/>
    <property type="evidence" value="ECO:0007669"/>
    <property type="project" value="UniProtKB-UniRule"/>
</dbReference>
<dbReference type="GO" id="GO:0005524">
    <property type="term" value="F:ATP binding"/>
    <property type="evidence" value="ECO:0007669"/>
    <property type="project" value="UniProtKB-UniRule"/>
</dbReference>
<evidence type="ECO:0000259" key="18">
    <source>
        <dbReference type="PROSITE" id="PS51447"/>
    </source>
</evidence>
<dbReference type="Pfam" id="PF01588">
    <property type="entry name" value="tRNA_bind"/>
    <property type="match status" value="1"/>
</dbReference>
<evidence type="ECO:0000256" key="2">
    <source>
        <dbReference type="ARBA" id="ARBA00008653"/>
    </source>
</evidence>
<evidence type="ECO:0000256" key="9">
    <source>
        <dbReference type="ARBA" id="ARBA00022840"/>
    </source>
</evidence>
<evidence type="ECO:0000256" key="10">
    <source>
        <dbReference type="ARBA" id="ARBA00022842"/>
    </source>
</evidence>
<feature type="binding site" evidence="15">
    <location>
        <position position="462"/>
    </location>
    <ligand>
        <name>Mg(2+)</name>
        <dbReference type="ChEBI" id="CHEBI:18420"/>
        <note>shared with alpha subunit</note>
    </ligand>
</feature>
<feature type="domain" description="B5" evidence="19">
    <location>
        <begin position="402"/>
        <end position="478"/>
    </location>
</feature>
<keyword evidence="21" id="KW-1185">Reference proteome</keyword>
<dbReference type="InterPro" id="IPR012340">
    <property type="entry name" value="NA-bd_OB-fold"/>
</dbReference>
<dbReference type="SMART" id="SM00873">
    <property type="entry name" value="B3_4"/>
    <property type="match status" value="1"/>
</dbReference>
<keyword evidence="10 15" id="KW-0460">Magnesium</keyword>
<dbReference type="AlphaFoldDB" id="I4CA99"/>
<organism evidence="20 21">
    <name type="scientific">Desulfomonile tiedjei (strain ATCC 49306 / DSM 6799 / DCB-1)</name>
    <dbReference type="NCBI Taxonomy" id="706587"/>
    <lineage>
        <taxon>Bacteria</taxon>
        <taxon>Pseudomonadati</taxon>
        <taxon>Thermodesulfobacteriota</taxon>
        <taxon>Desulfomonilia</taxon>
        <taxon>Desulfomonilales</taxon>
        <taxon>Desulfomonilaceae</taxon>
        <taxon>Desulfomonile</taxon>
    </lineage>
</organism>
<feature type="binding site" evidence="15">
    <location>
        <position position="456"/>
    </location>
    <ligand>
        <name>Mg(2+)</name>
        <dbReference type="ChEBI" id="CHEBI:18420"/>
        <note>shared with alpha subunit</note>
    </ligand>
</feature>
<dbReference type="NCBIfam" id="TIGR00472">
    <property type="entry name" value="pheT_bact"/>
    <property type="match status" value="1"/>
</dbReference>
<keyword evidence="6 15" id="KW-0436">Ligase</keyword>
<dbReference type="Pfam" id="PF03484">
    <property type="entry name" value="B5"/>
    <property type="match status" value="1"/>
</dbReference>
<dbReference type="InterPro" id="IPR005147">
    <property type="entry name" value="tRNA_synthase_B5-dom"/>
</dbReference>
<dbReference type="GO" id="GO:0000049">
    <property type="term" value="F:tRNA binding"/>
    <property type="evidence" value="ECO:0007669"/>
    <property type="project" value="UniProtKB-UniRule"/>
</dbReference>
<dbReference type="PROSITE" id="PS50886">
    <property type="entry name" value="TRBD"/>
    <property type="match status" value="1"/>
</dbReference>
<dbReference type="InterPro" id="IPR002547">
    <property type="entry name" value="tRNA-bd_dom"/>
</dbReference>
<dbReference type="InterPro" id="IPR045864">
    <property type="entry name" value="aa-tRNA-synth_II/BPL/LPL"/>
</dbReference>
<dbReference type="GO" id="GO:0006432">
    <property type="term" value="P:phenylalanyl-tRNA aminoacylation"/>
    <property type="evidence" value="ECO:0007669"/>
    <property type="project" value="UniProtKB-UniRule"/>
</dbReference>
<dbReference type="Gene3D" id="3.30.56.10">
    <property type="match status" value="2"/>
</dbReference>
<keyword evidence="11 16" id="KW-0694">RNA-binding</keyword>
<evidence type="ECO:0000313" key="20">
    <source>
        <dbReference type="EMBL" id="AFM26490.1"/>
    </source>
</evidence>
<keyword evidence="4 15" id="KW-0963">Cytoplasm</keyword>
<keyword evidence="8 15" id="KW-0547">Nucleotide-binding</keyword>
<protein>
    <recommendedName>
        <fullName evidence="15">Phenylalanine--tRNA ligase beta subunit</fullName>
        <ecNumber evidence="15">6.1.1.20</ecNumber>
    </recommendedName>
    <alternativeName>
        <fullName evidence="15">Phenylalanyl-tRNA synthetase beta subunit</fullName>
        <shortName evidence="15">PheRS</shortName>
    </alternativeName>
</protein>
<comment type="subunit">
    <text evidence="3 15">Tetramer of two alpha and two beta subunits.</text>
</comment>
<evidence type="ECO:0000256" key="6">
    <source>
        <dbReference type="ARBA" id="ARBA00022598"/>
    </source>
</evidence>
<dbReference type="Proteomes" id="UP000006055">
    <property type="component" value="Chromosome"/>
</dbReference>
<dbReference type="EMBL" id="CP003360">
    <property type="protein sequence ID" value="AFM26490.1"/>
    <property type="molecule type" value="Genomic_DNA"/>
</dbReference>
<evidence type="ECO:0000256" key="5">
    <source>
        <dbReference type="ARBA" id="ARBA00022555"/>
    </source>
</evidence>
<dbReference type="PATRIC" id="fig|706587.4.peg.4365"/>
<dbReference type="InterPro" id="IPR004532">
    <property type="entry name" value="Phe-tRNA-ligase_IIc_bsu_bact"/>
</dbReference>
<dbReference type="SMART" id="SM00874">
    <property type="entry name" value="B5"/>
    <property type="match status" value="1"/>
</dbReference>
<dbReference type="CDD" id="cd00769">
    <property type="entry name" value="PheRS_beta_core"/>
    <property type="match status" value="1"/>
</dbReference>
<dbReference type="eggNOG" id="COG0073">
    <property type="taxonomic scope" value="Bacteria"/>
</dbReference>
<evidence type="ECO:0000256" key="15">
    <source>
        <dbReference type="HAMAP-Rule" id="MF_00283"/>
    </source>
</evidence>
<evidence type="ECO:0000256" key="3">
    <source>
        <dbReference type="ARBA" id="ARBA00011209"/>
    </source>
</evidence>
<dbReference type="HAMAP" id="MF_00283">
    <property type="entry name" value="Phe_tRNA_synth_beta1"/>
    <property type="match status" value="1"/>
</dbReference>
<dbReference type="HOGENOM" id="CLU_016891_0_0_7"/>
<evidence type="ECO:0000259" key="17">
    <source>
        <dbReference type="PROSITE" id="PS50886"/>
    </source>
</evidence>
<keyword evidence="9 15" id="KW-0067">ATP-binding</keyword>
<reference evidence="21" key="1">
    <citation type="submission" date="2012-06" db="EMBL/GenBank/DDBJ databases">
        <title>Complete sequence of chromosome of Desulfomonile tiedjei DSM 6799.</title>
        <authorList>
            <person name="Lucas S."/>
            <person name="Copeland A."/>
            <person name="Lapidus A."/>
            <person name="Glavina del Rio T."/>
            <person name="Dalin E."/>
            <person name="Tice H."/>
            <person name="Bruce D."/>
            <person name="Goodwin L."/>
            <person name="Pitluck S."/>
            <person name="Peters L."/>
            <person name="Ovchinnikova G."/>
            <person name="Zeytun A."/>
            <person name="Lu M."/>
            <person name="Kyrpides N."/>
            <person name="Mavromatis K."/>
            <person name="Ivanova N."/>
            <person name="Brettin T."/>
            <person name="Detter J.C."/>
            <person name="Han C."/>
            <person name="Larimer F."/>
            <person name="Land M."/>
            <person name="Hauser L."/>
            <person name="Markowitz V."/>
            <person name="Cheng J.-F."/>
            <person name="Hugenholtz P."/>
            <person name="Woyke T."/>
            <person name="Wu D."/>
            <person name="Spring S."/>
            <person name="Schroeder M."/>
            <person name="Brambilla E."/>
            <person name="Klenk H.-P."/>
            <person name="Eisen J.A."/>
        </authorList>
    </citation>
    <scope>NUCLEOTIDE SEQUENCE [LARGE SCALE GENOMIC DNA]</scope>
    <source>
        <strain evidence="21">ATCC 49306 / DSM 6799 / DCB-1</strain>
    </source>
</reference>
<gene>
    <name evidence="15" type="primary">pheT</name>
    <name evidence="20" type="ordered locus">Desti_3848</name>
</gene>
<dbReference type="KEGG" id="dti:Desti_3848"/>